<sequence>MSIPALLISLNALAVSQQQRADALAQRAEDQKERAAAKAQAEFDAKAGYARRVTAWAGEKLLEATVRNANSDWVWVSVVATSIVMSESSAPPDVETYGLNVPPCTEVTVLPRIQGAEDEERIYDLEFVLAHPADERRPVWMIGAFADLNAPAEASLVEKTKHAFPMTEPLDTVKRAIRPCT</sequence>
<dbReference type="Proteomes" id="UP001612741">
    <property type="component" value="Unassembled WGS sequence"/>
</dbReference>
<dbReference type="RefSeq" id="WP_397092374.1">
    <property type="nucleotide sequence ID" value="NZ_JBITGY010000028.1"/>
</dbReference>
<proteinExistence type="predicted"/>
<reference evidence="1 2" key="1">
    <citation type="submission" date="2024-10" db="EMBL/GenBank/DDBJ databases">
        <title>The Natural Products Discovery Center: Release of the First 8490 Sequenced Strains for Exploring Actinobacteria Biosynthetic Diversity.</title>
        <authorList>
            <person name="Kalkreuter E."/>
            <person name="Kautsar S.A."/>
            <person name="Yang D."/>
            <person name="Bader C.D."/>
            <person name="Teijaro C.N."/>
            <person name="Fluegel L."/>
            <person name="Davis C.M."/>
            <person name="Simpson J.R."/>
            <person name="Lauterbach L."/>
            <person name="Steele A.D."/>
            <person name="Gui C."/>
            <person name="Meng S."/>
            <person name="Li G."/>
            <person name="Viehrig K."/>
            <person name="Ye F."/>
            <person name="Su P."/>
            <person name="Kiefer A.F."/>
            <person name="Nichols A."/>
            <person name="Cepeda A.J."/>
            <person name="Yan W."/>
            <person name="Fan B."/>
            <person name="Jiang Y."/>
            <person name="Adhikari A."/>
            <person name="Zheng C.-J."/>
            <person name="Schuster L."/>
            <person name="Cowan T.M."/>
            <person name="Smanski M.J."/>
            <person name="Chevrette M.G."/>
            <person name="De Carvalho L.P.S."/>
            <person name="Shen B."/>
        </authorList>
    </citation>
    <scope>NUCLEOTIDE SEQUENCE [LARGE SCALE GENOMIC DNA]</scope>
    <source>
        <strain evidence="1 2">NPDC050545</strain>
    </source>
</reference>
<evidence type="ECO:0000313" key="1">
    <source>
        <dbReference type="EMBL" id="MFI6505923.1"/>
    </source>
</evidence>
<protein>
    <submittedName>
        <fullName evidence="1">Uncharacterized protein</fullName>
    </submittedName>
</protein>
<comment type="caution">
    <text evidence="1">The sequence shown here is derived from an EMBL/GenBank/DDBJ whole genome shotgun (WGS) entry which is preliminary data.</text>
</comment>
<keyword evidence="2" id="KW-1185">Reference proteome</keyword>
<evidence type="ECO:0000313" key="2">
    <source>
        <dbReference type="Proteomes" id="UP001612741"/>
    </source>
</evidence>
<organism evidence="1 2">
    <name type="scientific">Nonomuraea typhae</name>
    <dbReference type="NCBI Taxonomy" id="2603600"/>
    <lineage>
        <taxon>Bacteria</taxon>
        <taxon>Bacillati</taxon>
        <taxon>Actinomycetota</taxon>
        <taxon>Actinomycetes</taxon>
        <taxon>Streptosporangiales</taxon>
        <taxon>Streptosporangiaceae</taxon>
        <taxon>Nonomuraea</taxon>
    </lineage>
</organism>
<name>A0ABW7ZES7_9ACTN</name>
<gene>
    <name evidence="1" type="ORF">ACIBG2_51720</name>
</gene>
<dbReference type="EMBL" id="JBITGY010000028">
    <property type="protein sequence ID" value="MFI6505923.1"/>
    <property type="molecule type" value="Genomic_DNA"/>
</dbReference>
<accession>A0ABW7ZES7</accession>